<dbReference type="PANTHER" id="PTHR47989:SF36">
    <property type="entry name" value="PROTEIN KINASE DOMAIN-CONTAINING PROTEIN"/>
    <property type="match status" value="1"/>
</dbReference>
<dbReference type="PANTHER" id="PTHR47989">
    <property type="entry name" value="OS01G0750732 PROTEIN"/>
    <property type="match status" value="1"/>
</dbReference>
<dbReference type="GO" id="GO:0004672">
    <property type="term" value="F:protein kinase activity"/>
    <property type="evidence" value="ECO:0007669"/>
    <property type="project" value="InterPro"/>
</dbReference>
<protein>
    <recommendedName>
        <fullName evidence="3">Protein kinase domain-containing protein</fullName>
    </recommendedName>
</protein>
<keyword evidence="1" id="KW-0547">Nucleotide-binding</keyword>
<feature type="domain" description="Protein kinase" evidence="3">
    <location>
        <begin position="1"/>
        <end position="103"/>
    </location>
</feature>
<dbReference type="Gene3D" id="1.10.510.10">
    <property type="entry name" value="Transferase(Phosphotransferase) domain 1"/>
    <property type="match status" value="1"/>
</dbReference>
<dbReference type="EMBL" id="GBRH01220727">
    <property type="protein sequence ID" value="JAD77168.1"/>
    <property type="molecule type" value="Transcribed_RNA"/>
</dbReference>
<dbReference type="AlphaFoldDB" id="A0A0A9CRX2"/>
<evidence type="ECO:0000313" key="4">
    <source>
        <dbReference type="EMBL" id="JAD77168.1"/>
    </source>
</evidence>
<dbReference type="InterPro" id="IPR001245">
    <property type="entry name" value="Ser-Thr/Tyr_kinase_cat_dom"/>
</dbReference>
<dbReference type="GO" id="GO:0005524">
    <property type="term" value="F:ATP binding"/>
    <property type="evidence" value="ECO:0007669"/>
    <property type="project" value="UniProtKB-KW"/>
</dbReference>
<sequence>MDPEYVVTQELTEKSDIYSYGVLLLELVTGRRAIQDNKNLVEWAQMQLSSGVVPPEIVDPAIRDMVDMDQLHLVVGIVRWCTQREGRQRPSIRQVLRMLSERLDPGNGSFGEGMEDAEGGFYPRSSKCGVHRNELIPHSVDMRSLHSSSSTTRSYCSRSMLLESGQTQSPETL</sequence>
<accession>A0A0A9CRX2</accession>
<dbReference type="Pfam" id="PF07714">
    <property type="entry name" value="PK_Tyr_Ser-Thr"/>
    <property type="match status" value="1"/>
</dbReference>
<reference evidence="4" key="2">
    <citation type="journal article" date="2015" name="Data Brief">
        <title>Shoot transcriptome of the giant reed, Arundo donax.</title>
        <authorList>
            <person name="Barrero R.A."/>
            <person name="Guerrero F.D."/>
            <person name="Moolhuijzen P."/>
            <person name="Goolsby J.A."/>
            <person name="Tidwell J."/>
            <person name="Bellgard S.E."/>
            <person name="Bellgard M.I."/>
        </authorList>
    </citation>
    <scope>NUCLEOTIDE SEQUENCE</scope>
    <source>
        <tissue evidence="4">Shoot tissue taken approximately 20 cm above the soil surface</tissue>
    </source>
</reference>
<evidence type="ECO:0000256" key="2">
    <source>
        <dbReference type="ARBA" id="ARBA00022840"/>
    </source>
</evidence>
<reference evidence="4" key="1">
    <citation type="submission" date="2014-09" db="EMBL/GenBank/DDBJ databases">
        <authorList>
            <person name="Magalhaes I.L.F."/>
            <person name="Oliveira U."/>
            <person name="Santos F.R."/>
            <person name="Vidigal T.H.D.A."/>
            <person name="Brescovit A.D."/>
            <person name="Santos A.J."/>
        </authorList>
    </citation>
    <scope>NUCLEOTIDE SEQUENCE</scope>
    <source>
        <tissue evidence="4">Shoot tissue taken approximately 20 cm above the soil surface</tissue>
    </source>
</reference>
<dbReference type="PROSITE" id="PS50011">
    <property type="entry name" value="PROTEIN_KINASE_DOM"/>
    <property type="match status" value="1"/>
</dbReference>
<proteinExistence type="predicted"/>
<evidence type="ECO:0000259" key="3">
    <source>
        <dbReference type="PROSITE" id="PS50011"/>
    </source>
</evidence>
<organism evidence="4">
    <name type="scientific">Arundo donax</name>
    <name type="common">Giant reed</name>
    <name type="synonym">Donax arundinaceus</name>
    <dbReference type="NCBI Taxonomy" id="35708"/>
    <lineage>
        <taxon>Eukaryota</taxon>
        <taxon>Viridiplantae</taxon>
        <taxon>Streptophyta</taxon>
        <taxon>Embryophyta</taxon>
        <taxon>Tracheophyta</taxon>
        <taxon>Spermatophyta</taxon>
        <taxon>Magnoliopsida</taxon>
        <taxon>Liliopsida</taxon>
        <taxon>Poales</taxon>
        <taxon>Poaceae</taxon>
        <taxon>PACMAD clade</taxon>
        <taxon>Arundinoideae</taxon>
        <taxon>Arundineae</taxon>
        <taxon>Arundo</taxon>
    </lineage>
</organism>
<dbReference type="InterPro" id="IPR000719">
    <property type="entry name" value="Prot_kinase_dom"/>
</dbReference>
<evidence type="ECO:0000256" key="1">
    <source>
        <dbReference type="ARBA" id="ARBA00022741"/>
    </source>
</evidence>
<dbReference type="SUPFAM" id="SSF56112">
    <property type="entry name" value="Protein kinase-like (PK-like)"/>
    <property type="match status" value="1"/>
</dbReference>
<name>A0A0A9CRX2_ARUDO</name>
<dbReference type="InterPro" id="IPR011009">
    <property type="entry name" value="Kinase-like_dom_sf"/>
</dbReference>
<keyword evidence="2" id="KW-0067">ATP-binding</keyword>